<evidence type="ECO:0000256" key="1">
    <source>
        <dbReference type="SAM" id="MobiDB-lite"/>
    </source>
</evidence>
<organism evidence="2">
    <name type="scientific">Emiliania huxleyi</name>
    <name type="common">Coccolithophore</name>
    <name type="synonym">Pontosphaera huxleyi</name>
    <dbReference type="NCBI Taxonomy" id="2903"/>
    <lineage>
        <taxon>Eukaryota</taxon>
        <taxon>Haptista</taxon>
        <taxon>Haptophyta</taxon>
        <taxon>Prymnesiophyceae</taxon>
        <taxon>Isochrysidales</taxon>
        <taxon>Noelaerhabdaceae</taxon>
        <taxon>Emiliania</taxon>
    </lineage>
</organism>
<dbReference type="AlphaFoldDB" id="A0A7S3S5U0"/>
<gene>
    <name evidence="2" type="ORF">EHUX00137_LOCUS14119</name>
</gene>
<proteinExistence type="predicted"/>
<evidence type="ECO:0000313" key="2">
    <source>
        <dbReference type="EMBL" id="CAE0544178.1"/>
    </source>
</evidence>
<accession>A0A7S3S5U0</accession>
<dbReference type="EMBL" id="HBIR01018719">
    <property type="protein sequence ID" value="CAE0544178.1"/>
    <property type="molecule type" value="Transcribed_RNA"/>
</dbReference>
<name>A0A7S3S5U0_EMIHU</name>
<feature type="region of interest" description="Disordered" evidence="1">
    <location>
        <begin position="435"/>
        <end position="459"/>
    </location>
</feature>
<reference evidence="2" key="1">
    <citation type="submission" date="2021-01" db="EMBL/GenBank/DDBJ databases">
        <authorList>
            <person name="Corre E."/>
            <person name="Pelletier E."/>
            <person name="Niang G."/>
            <person name="Scheremetjew M."/>
            <person name="Finn R."/>
            <person name="Kale V."/>
            <person name="Holt S."/>
            <person name="Cochrane G."/>
            <person name="Meng A."/>
            <person name="Brown T."/>
            <person name="Cohen L."/>
        </authorList>
    </citation>
    <scope>NUCLEOTIDE SEQUENCE</scope>
    <source>
        <strain evidence="2">379</strain>
    </source>
</reference>
<sequence length="473" mass="53113">MGPFESQALQWHYMHADISRLAEGDRIVGYTGDTVSAVDARTPIAYPPLHMHHIHIQREVPHLFETHGDYTMDRADGYRLQLPEGKCVVNAPPQSRDVSVWAHVNDVRFADSLHSTAMATEPQAEAVSAAVEAARSKSEPYSWYLRVKLELAPPGEKCERVDKGALFHLYDSLGMRDSLTRYNASNSTHVAFWTIRPTRTGQVLASTALLHIHRARYAGFVLVRGNHTLSSLTDLPAVCDAEAYSRPACTAIEKAREVVLASAQRHGLLLCRDDPSVPFYARRAEHGDGHGGVYDRQGRLACSDFHFRASEPLTVFSFSRPNWAAQLDTFPQHTLLFFHYVPERLRPCYDGELEVEDAGDSIADPKGQSATVPYDVDHMPKWRHAQCLGEGSLGHQWYVDNANGRQRAGIWDMTARRYDYPYEWPVRELPQQGWQLHSPSQKAAPSVASSSRASHSHCRVARVGERNVLKCSR</sequence>
<protein>
    <submittedName>
        <fullName evidence="2">Uncharacterized protein</fullName>
    </submittedName>
</protein>
<feature type="compositionally biased region" description="Low complexity" evidence="1">
    <location>
        <begin position="443"/>
        <end position="453"/>
    </location>
</feature>